<evidence type="ECO:0000256" key="1">
    <source>
        <dbReference type="SAM" id="SignalP"/>
    </source>
</evidence>
<protein>
    <recommendedName>
        <fullName evidence="2">Lysozyme inhibitor LprI-like N-terminal domain-containing protein</fullName>
    </recommendedName>
</protein>
<sequence>MKKAIILIITLIVPVAAYAELSSGPERDTCFRQNSSIPAAYNCLSTQKDASSKKLDELISETVKRIKANNVGPFNGKEENNETSGEVYSQRFLEAQQQWKTYRNELCLSVATELNEDSYDYQSYIDQCQINLNKNHASEIKQMGLPPTT</sequence>
<accession>A0A6B9GBN3</accession>
<gene>
    <name evidence="3" type="ORF">CUN67_17545</name>
</gene>
<dbReference type="Pfam" id="PF07007">
    <property type="entry name" value="LprI"/>
    <property type="match status" value="1"/>
</dbReference>
<evidence type="ECO:0000313" key="4">
    <source>
        <dbReference type="Proteomes" id="UP000502005"/>
    </source>
</evidence>
<name>A0A6B9GBN3_PANCY</name>
<keyword evidence="1" id="KW-0732">Signal</keyword>
<organism evidence="3 4">
    <name type="scientific">Pantoea cypripedii</name>
    <name type="common">Pectobacterium cypripedii</name>
    <name type="synonym">Erwinia cypripedii</name>
    <dbReference type="NCBI Taxonomy" id="55209"/>
    <lineage>
        <taxon>Bacteria</taxon>
        <taxon>Pseudomonadati</taxon>
        <taxon>Pseudomonadota</taxon>
        <taxon>Gammaproteobacteria</taxon>
        <taxon>Enterobacterales</taxon>
        <taxon>Erwiniaceae</taxon>
        <taxon>Pantoea</taxon>
    </lineage>
</organism>
<feature type="signal peptide" evidence="1">
    <location>
        <begin position="1"/>
        <end position="19"/>
    </location>
</feature>
<dbReference type="RefSeq" id="WP_208716538.1">
    <property type="nucleotide sequence ID" value="NZ_CP024768.1"/>
</dbReference>
<reference evidence="3 4" key="1">
    <citation type="submission" date="2017-11" db="EMBL/GenBank/DDBJ databases">
        <title>Genome sequence of Pantoea cypripedii NE1.</title>
        <authorList>
            <person name="Nascimento F.X."/>
        </authorList>
    </citation>
    <scope>NUCLEOTIDE SEQUENCE [LARGE SCALE GENOMIC DNA]</scope>
    <source>
        <strain evidence="3 4">NE1</strain>
    </source>
</reference>
<dbReference type="Proteomes" id="UP000502005">
    <property type="component" value="Chromosome"/>
</dbReference>
<evidence type="ECO:0000259" key="2">
    <source>
        <dbReference type="Pfam" id="PF07007"/>
    </source>
</evidence>
<evidence type="ECO:0000313" key="3">
    <source>
        <dbReference type="EMBL" id="QGY30629.1"/>
    </source>
</evidence>
<dbReference type="EMBL" id="CP024768">
    <property type="protein sequence ID" value="QGY30629.1"/>
    <property type="molecule type" value="Genomic_DNA"/>
</dbReference>
<proteinExistence type="predicted"/>
<dbReference type="InterPro" id="IPR009739">
    <property type="entry name" value="LprI-like_N"/>
</dbReference>
<feature type="domain" description="Lysozyme inhibitor LprI-like N-terminal" evidence="2">
    <location>
        <begin position="41"/>
        <end position="139"/>
    </location>
</feature>
<dbReference type="AlphaFoldDB" id="A0A6B9GBN3"/>
<feature type="chain" id="PRO_5025577085" description="Lysozyme inhibitor LprI-like N-terminal domain-containing protein" evidence="1">
    <location>
        <begin position="20"/>
        <end position="149"/>
    </location>
</feature>
<dbReference type="Gene3D" id="1.20.1270.180">
    <property type="match status" value="1"/>
</dbReference>